<dbReference type="GO" id="GO:0003677">
    <property type="term" value="F:DNA binding"/>
    <property type="evidence" value="ECO:0007669"/>
    <property type="project" value="UniProtKB-KW"/>
</dbReference>
<evidence type="ECO:0000313" key="6">
    <source>
        <dbReference type="EMBL" id="KNZ42519.1"/>
    </source>
</evidence>
<accession>A0A0L6U1X6</accession>
<evidence type="ECO:0000256" key="4">
    <source>
        <dbReference type="ARBA" id="ARBA00023163"/>
    </source>
</evidence>
<evidence type="ECO:0000256" key="2">
    <source>
        <dbReference type="ARBA" id="ARBA00023082"/>
    </source>
</evidence>
<dbReference type="STRING" id="52689.AKG39_06245"/>
<gene>
    <name evidence="6" type="ORF">AKG39_06245</name>
</gene>
<dbReference type="RefSeq" id="WP_050739518.1">
    <property type="nucleotide sequence ID" value="NZ_LGYO01000012.1"/>
</dbReference>
<dbReference type="NCBIfam" id="TIGR02937">
    <property type="entry name" value="sigma70-ECF"/>
    <property type="match status" value="1"/>
</dbReference>
<reference evidence="7" key="1">
    <citation type="submission" date="2015-07" db="EMBL/GenBank/DDBJ databases">
        <title>Draft genome sequence of Acetobacterium bakii DSM 8293, a potential psychrophilic chemical producer through syngas fermentation.</title>
        <authorList>
            <person name="Song Y."/>
            <person name="Hwang S."/>
            <person name="Cho B.-K."/>
        </authorList>
    </citation>
    <scope>NUCLEOTIDE SEQUENCE [LARGE SCALE GENOMIC DNA]</scope>
    <source>
        <strain evidence="7">DSM 8239</strain>
    </source>
</reference>
<dbReference type="PANTHER" id="PTHR30385">
    <property type="entry name" value="SIGMA FACTOR F FLAGELLAR"/>
    <property type="match status" value="1"/>
</dbReference>
<dbReference type="InterPro" id="IPR013324">
    <property type="entry name" value="RNA_pol_sigma_r3/r4-like"/>
</dbReference>
<keyword evidence="4" id="KW-0804">Transcription</keyword>
<dbReference type="AlphaFoldDB" id="A0A0L6U1X6"/>
<organism evidence="6 7">
    <name type="scientific">Acetobacterium bakii</name>
    <dbReference type="NCBI Taxonomy" id="52689"/>
    <lineage>
        <taxon>Bacteria</taxon>
        <taxon>Bacillati</taxon>
        <taxon>Bacillota</taxon>
        <taxon>Clostridia</taxon>
        <taxon>Eubacteriales</taxon>
        <taxon>Eubacteriaceae</taxon>
        <taxon>Acetobacterium</taxon>
    </lineage>
</organism>
<name>A0A0L6U1X6_9FIRM</name>
<dbReference type="InterPro" id="IPR014284">
    <property type="entry name" value="RNA_pol_sigma-70_dom"/>
</dbReference>
<dbReference type="EMBL" id="LGYO01000012">
    <property type="protein sequence ID" value="KNZ42519.1"/>
    <property type="molecule type" value="Genomic_DNA"/>
</dbReference>
<feature type="domain" description="RNA polymerase sigma-70 region 4" evidence="5">
    <location>
        <begin position="136"/>
        <end position="183"/>
    </location>
</feature>
<comment type="caution">
    <text evidence="6">The sequence shown here is derived from an EMBL/GenBank/DDBJ whole genome shotgun (WGS) entry which is preliminary data.</text>
</comment>
<dbReference type="Gene3D" id="1.20.120.1810">
    <property type="match status" value="1"/>
</dbReference>
<dbReference type="InterPro" id="IPR013325">
    <property type="entry name" value="RNA_pol_sigma_r2"/>
</dbReference>
<evidence type="ECO:0000313" key="7">
    <source>
        <dbReference type="Proteomes" id="UP000036873"/>
    </source>
</evidence>
<evidence type="ECO:0000259" key="5">
    <source>
        <dbReference type="Pfam" id="PF04545"/>
    </source>
</evidence>
<dbReference type="Gene3D" id="1.20.140.160">
    <property type="match status" value="1"/>
</dbReference>
<dbReference type="GO" id="GO:0016987">
    <property type="term" value="F:sigma factor activity"/>
    <property type="evidence" value="ECO:0007669"/>
    <property type="project" value="UniProtKB-KW"/>
</dbReference>
<evidence type="ECO:0000256" key="1">
    <source>
        <dbReference type="ARBA" id="ARBA00023015"/>
    </source>
</evidence>
<keyword evidence="3" id="KW-0238">DNA-binding</keyword>
<dbReference type="GO" id="GO:0006352">
    <property type="term" value="P:DNA-templated transcription initiation"/>
    <property type="evidence" value="ECO:0007669"/>
    <property type="project" value="InterPro"/>
</dbReference>
<dbReference type="SUPFAM" id="SSF88946">
    <property type="entry name" value="Sigma2 domain of RNA polymerase sigma factors"/>
    <property type="match status" value="1"/>
</dbReference>
<keyword evidence="2" id="KW-0731">Sigma factor</keyword>
<protein>
    <recommendedName>
        <fullName evidence="5">RNA polymerase sigma-70 region 4 domain-containing protein</fullName>
    </recommendedName>
</protein>
<evidence type="ECO:0000256" key="3">
    <source>
        <dbReference type="ARBA" id="ARBA00023125"/>
    </source>
</evidence>
<dbReference type="SUPFAM" id="SSF88659">
    <property type="entry name" value="Sigma3 and sigma4 domains of RNA polymerase sigma factors"/>
    <property type="match status" value="1"/>
</dbReference>
<sequence>MKKNVVILLVRGAKQKDSRCQILLIEAFRPLILSKIKQYGYDLGAREDYFSEGVLVLLECVENFDESLGVPFPGYLEKKLFYHFVNVAKRHQNLSSLDAVLPNGDSTILDGLADDSMTIEGDYVHQEDLNALFEYLPRLRERQRWIIEEHYFKKRTFKEIGLRLGVSSNSLVKLHRRAIADLRTHFGMGLTN</sequence>
<proteinExistence type="predicted"/>
<dbReference type="InterPro" id="IPR007630">
    <property type="entry name" value="RNA_pol_sigma70_r4"/>
</dbReference>
<dbReference type="Pfam" id="PF04545">
    <property type="entry name" value="Sigma70_r4"/>
    <property type="match status" value="1"/>
</dbReference>
<dbReference type="Proteomes" id="UP000036873">
    <property type="component" value="Unassembled WGS sequence"/>
</dbReference>
<keyword evidence="7" id="KW-1185">Reference proteome</keyword>
<keyword evidence="1" id="KW-0805">Transcription regulation</keyword>